<gene>
    <name evidence="2" type="ORF">IV203_012275</name>
</gene>
<feature type="region of interest" description="Disordered" evidence="1">
    <location>
        <begin position="1"/>
        <end position="22"/>
    </location>
</feature>
<name>A0A9K3PJM4_9STRA</name>
<accession>A0A9K3PJM4</accession>
<evidence type="ECO:0000313" key="2">
    <source>
        <dbReference type="EMBL" id="KAG7349678.1"/>
    </source>
</evidence>
<protein>
    <submittedName>
        <fullName evidence="2">Uncharacterized protein</fullName>
    </submittedName>
</protein>
<evidence type="ECO:0000256" key="1">
    <source>
        <dbReference type="SAM" id="MobiDB-lite"/>
    </source>
</evidence>
<evidence type="ECO:0000313" key="3">
    <source>
        <dbReference type="Proteomes" id="UP000693970"/>
    </source>
</evidence>
<keyword evidence="3" id="KW-1185">Reference proteome</keyword>
<comment type="caution">
    <text evidence="2">The sequence shown here is derived from an EMBL/GenBank/DDBJ whole genome shotgun (WGS) entry which is preliminary data.</text>
</comment>
<dbReference type="Proteomes" id="UP000693970">
    <property type="component" value="Unassembled WGS sequence"/>
</dbReference>
<dbReference type="AlphaFoldDB" id="A0A9K3PJM4"/>
<reference evidence="2" key="1">
    <citation type="journal article" date="2021" name="Sci. Rep.">
        <title>Diploid genomic architecture of Nitzschia inconspicua, an elite biomass production diatom.</title>
        <authorList>
            <person name="Oliver A."/>
            <person name="Podell S."/>
            <person name="Pinowska A."/>
            <person name="Traller J.C."/>
            <person name="Smith S.R."/>
            <person name="McClure R."/>
            <person name="Beliaev A."/>
            <person name="Bohutskyi P."/>
            <person name="Hill E.A."/>
            <person name="Rabines A."/>
            <person name="Zheng H."/>
            <person name="Allen L.Z."/>
            <person name="Kuo A."/>
            <person name="Grigoriev I.V."/>
            <person name="Allen A.E."/>
            <person name="Hazlebeck D."/>
            <person name="Allen E.E."/>
        </authorList>
    </citation>
    <scope>NUCLEOTIDE SEQUENCE</scope>
    <source>
        <strain evidence="2">Hildebrandi</strain>
    </source>
</reference>
<sequence>MLQAKATKEMINQDEDKFTQNRKKTCNSFHKKSWQARTNTSLHVLQTAESQFKLKPKPNAEALEPTSEEGIVQSLYSLPFFLNDKSKYASYM</sequence>
<dbReference type="EMBL" id="JAGRRH010000019">
    <property type="protein sequence ID" value="KAG7349678.1"/>
    <property type="molecule type" value="Genomic_DNA"/>
</dbReference>
<organism evidence="2 3">
    <name type="scientific">Nitzschia inconspicua</name>
    <dbReference type="NCBI Taxonomy" id="303405"/>
    <lineage>
        <taxon>Eukaryota</taxon>
        <taxon>Sar</taxon>
        <taxon>Stramenopiles</taxon>
        <taxon>Ochrophyta</taxon>
        <taxon>Bacillariophyta</taxon>
        <taxon>Bacillariophyceae</taxon>
        <taxon>Bacillariophycidae</taxon>
        <taxon>Bacillariales</taxon>
        <taxon>Bacillariaceae</taxon>
        <taxon>Nitzschia</taxon>
    </lineage>
</organism>
<reference evidence="2" key="2">
    <citation type="submission" date="2021-04" db="EMBL/GenBank/DDBJ databases">
        <authorList>
            <person name="Podell S."/>
        </authorList>
    </citation>
    <scope>NUCLEOTIDE SEQUENCE</scope>
    <source>
        <strain evidence="2">Hildebrandi</strain>
    </source>
</reference>
<proteinExistence type="predicted"/>